<keyword evidence="13" id="KW-0239">DNA-directed DNA polymerase</keyword>
<evidence type="ECO:0000259" key="22">
    <source>
        <dbReference type="SMART" id="SM00278"/>
    </source>
</evidence>
<dbReference type="GO" id="GO:0003887">
    <property type="term" value="F:DNA-directed DNA polymerase activity"/>
    <property type="evidence" value="ECO:0007669"/>
    <property type="project" value="UniProtKB-KW"/>
</dbReference>
<dbReference type="InterPro" id="IPR029398">
    <property type="entry name" value="PolB_thumb"/>
</dbReference>
<dbReference type="Gene3D" id="3.20.20.140">
    <property type="entry name" value="Metal-dependent hydrolases"/>
    <property type="match status" value="1"/>
</dbReference>
<evidence type="ECO:0000256" key="5">
    <source>
        <dbReference type="ARBA" id="ARBA00020020"/>
    </source>
</evidence>
<keyword evidence="25" id="KW-0540">Nuclease</keyword>
<keyword evidence="11" id="KW-0227">DNA damage</keyword>
<evidence type="ECO:0000256" key="6">
    <source>
        <dbReference type="ARBA" id="ARBA00022481"/>
    </source>
</evidence>
<keyword evidence="12" id="KW-0832">Ubl conjugation</keyword>
<organism evidence="25 26">
    <name type="scientific">Halalkalibacter alkaliphilus</name>
    <dbReference type="NCBI Taxonomy" id="2917993"/>
    <lineage>
        <taxon>Bacteria</taxon>
        <taxon>Bacillati</taxon>
        <taxon>Bacillota</taxon>
        <taxon>Bacilli</taxon>
        <taxon>Bacillales</taxon>
        <taxon>Bacillaceae</taxon>
        <taxon>Halalkalibacter</taxon>
    </lineage>
</organism>
<evidence type="ECO:0000256" key="2">
    <source>
        <dbReference type="ARBA" id="ARBA00004496"/>
    </source>
</evidence>
<dbReference type="InterPro" id="IPR022311">
    <property type="entry name" value="PolX-like"/>
</dbReference>
<proteinExistence type="predicted"/>
<feature type="domain" description="Helix-hairpin-helix DNA-binding motif class 1" evidence="22">
    <location>
        <begin position="125"/>
        <end position="144"/>
    </location>
</feature>
<comment type="caution">
    <text evidence="25">The sequence shown here is derived from an EMBL/GenBank/DDBJ whole genome shotgun (WGS) entry which is preliminary data.</text>
</comment>
<evidence type="ECO:0000256" key="14">
    <source>
        <dbReference type="ARBA" id="ARBA00023053"/>
    </source>
</evidence>
<dbReference type="PRINTS" id="PR00870">
    <property type="entry name" value="DNAPOLXBETA"/>
</dbReference>
<feature type="domain" description="Helix-hairpin-helix DNA-binding motif class 1" evidence="22">
    <location>
        <begin position="50"/>
        <end position="69"/>
    </location>
</feature>
<dbReference type="InterPro" id="IPR037160">
    <property type="entry name" value="DNA_Pol_thumb_sf"/>
</dbReference>
<evidence type="ECO:0000256" key="4">
    <source>
        <dbReference type="ARBA" id="ARBA00012720"/>
    </source>
</evidence>
<evidence type="ECO:0000256" key="17">
    <source>
        <dbReference type="ARBA" id="ARBA00035726"/>
    </source>
</evidence>
<protein>
    <recommendedName>
        <fullName evidence="5">DNA polymerase beta</fullName>
        <ecNumber evidence="3">2.7.7.7</ecNumber>
        <ecNumber evidence="4">4.2.99.18</ecNumber>
    </recommendedName>
    <alternativeName>
        <fullName evidence="16">5'-deoxyribose-phosphate lyase</fullName>
    </alternativeName>
    <alternativeName>
        <fullName evidence="17">AP lyase</fullName>
    </alternativeName>
</protein>
<dbReference type="Pfam" id="PF14716">
    <property type="entry name" value="HHH_8"/>
    <property type="match status" value="1"/>
</dbReference>
<evidence type="ECO:0000256" key="15">
    <source>
        <dbReference type="ARBA" id="ARBA00023204"/>
    </source>
</evidence>
<dbReference type="SUPFAM" id="SSF81301">
    <property type="entry name" value="Nucleotidyltransferase"/>
    <property type="match status" value="1"/>
</dbReference>
<keyword evidence="10" id="KW-0235">DNA replication</keyword>
<dbReference type="InterPro" id="IPR002054">
    <property type="entry name" value="DNA-dir_DNA_pol_X"/>
</dbReference>
<keyword evidence="7" id="KW-0237">DNA synthesis</keyword>
<evidence type="ECO:0000313" key="25">
    <source>
        <dbReference type="EMBL" id="MCL7749813.1"/>
    </source>
</evidence>
<keyword evidence="25" id="KW-0378">Hydrolase</keyword>
<dbReference type="EMBL" id="JAKRYL010000041">
    <property type="protein sequence ID" value="MCL7749813.1"/>
    <property type="molecule type" value="Genomic_DNA"/>
</dbReference>
<evidence type="ECO:0000313" key="26">
    <source>
        <dbReference type="Proteomes" id="UP001139150"/>
    </source>
</evidence>
<dbReference type="InterPro" id="IPR003583">
    <property type="entry name" value="Hlx-hairpin-Hlx_DNA-bd_motif"/>
</dbReference>
<dbReference type="GO" id="GO:0042578">
    <property type="term" value="F:phosphoric ester hydrolase activity"/>
    <property type="evidence" value="ECO:0007669"/>
    <property type="project" value="TreeGrafter"/>
</dbReference>
<keyword evidence="6" id="KW-0488">Methylation</keyword>
<feature type="domain" description="Polymerase/histidinol phosphatase N-terminal" evidence="23">
    <location>
        <begin position="342"/>
        <end position="421"/>
    </location>
</feature>
<dbReference type="SUPFAM" id="SSF89550">
    <property type="entry name" value="PHP domain-like"/>
    <property type="match status" value="1"/>
</dbReference>
<dbReference type="SMART" id="SM00278">
    <property type="entry name" value="HhH1"/>
    <property type="match status" value="3"/>
</dbReference>
<evidence type="ECO:0000256" key="21">
    <source>
        <dbReference type="ARBA" id="ARBA00049244"/>
    </source>
</evidence>
<dbReference type="Gene3D" id="1.10.150.20">
    <property type="entry name" value="5' to 3' exonuclease, C-terminal subdomain"/>
    <property type="match status" value="1"/>
</dbReference>
<feature type="domain" description="DNA-directed DNA polymerase X" evidence="24">
    <location>
        <begin position="2"/>
        <end position="316"/>
    </location>
</feature>
<dbReference type="CDD" id="cd07436">
    <property type="entry name" value="PHP_PolX"/>
    <property type="match status" value="1"/>
</dbReference>
<dbReference type="FunFam" id="3.20.20.140:FF:000047">
    <property type="entry name" value="PHP domain-containing protein"/>
    <property type="match status" value="1"/>
</dbReference>
<evidence type="ECO:0000256" key="10">
    <source>
        <dbReference type="ARBA" id="ARBA00022705"/>
    </source>
</evidence>
<dbReference type="InterPro" id="IPR050243">
    <property type="entry name" value="PHP_phosphatase"/>
</dbReference>
<evidence type="ECO:0000259" key="23">
    <source>
        <dbReference type="SMART" id="SM00481"/>
    </source>
</evidence>
<dbReference type="GO" id="GO:0006281">
    <property type="term" value="P:DNA repair"/>
    <property type="evidence" value="ECO:0007669"/>
    <property type="project" value="UniProtKB-KW"/>
</dbReference>
<dbReference type="InterPro" id="IPR002008">
    <property type="entry name" value="DNA_pol_X_beta-like"/>
</dbReference>
<dbReference type="GO" id="GO:0003677">
    <property type="term" value="F:DNA binding"/>
    <property type="evidence" value="ECO:0007669"/>
    <property type="project" value="InterPro"/>
</dbReference>
<keyword evidence="26" id="KW-1185">Reference proteome</keyword>
<reference evidence="25" key="1">
    <citation type="submission" date="2022-02" db="EMBL/GenBank/DDBJ databases">
        <title>Halalkalibacter sp. nov. isolated from Lonar Lake, India.</title>
        <authorList>
            <person name="Joshi A."/>
            <person name="Thite S."/>
            <person name="Lodha T."/>
        </authorList>
    </citation>
    <scope>NUCLEOTIDE SEQUENCE</scope>
    <source>
        <strain evidence="25">MEB205</strain>
    </source>
</reference>
<dbReference type="EC" id="4.2.99.18" evidence="4"/>
<evidence type="ECO:0000256" key="19">
    <source>
        <dbReference type="ARBA" id="ARBA00044678"/>
    </source>
</evidence>
<gene>
    <name evidence="25" type="primary">polX</name>
    <name evidence="25" type="ORF">MF646_22100</name>
</gene>
<dbReference type="EC" id="2.7.7.7" evidence="3"/>
<dbReference type="GO" id="GO:0008270">
    <property type="term" value="F:zinc ion binding"/>
    <property type="evidence" value="ECO:0007669"/>
    <property type="project" value="TreeGrafter"/>
</dbReference>
<dbReference type="GO" id="GO:0004527">
    <property type="term" value="F:exonuclease activity"/>
    <property type="evidence" value="ECO:0007669"/>
    <property type="project" value="UniProtKB-KW"/>
</dbReference>
<dbReference type="PIRSF" id="PIRSF005047">
    <property type="entry name" value="UCP005047_YshC"/>
    <property type="match status" value="1"/>
</dbReference>
<keyword evidence="8" id="KW-0808">Transferase</keyword>
<keyword evidence="14" id="KW-0915">Sodium</keyword>
<evidence type="ECO:0000259" key="24">
    <source>
        <dbReference type="SMART" id="SM00483"/>
    </source>
</evidence>
<dbReference type="InterPro" id="IPR003141">
    <property type="entry name" value="Pol/His_phosphatase_N"/>
</dbReference>
<evidence type="ECO:0000256" key="11">
    <source>
        <dbReference type="ARBA" id="ARBA00022763"/>
    </source>
</evidence>
<comment type="cofactor">
    <cofactor evidence="1">
        <name>Mg(2+)</name>
        <dbReference type="ChEBI" id="CHEBI:18420"/>
    </cofactor>
</comment>
<dbReference type="SUPFAM" id="SSF47802">
    <property type="entry name" value="DNA polymerase beta, N-terminal domain-like"/>
    <property type="match status" value="1"/>
</dbReference>
<dbReference type="SMART" id="SM00481">
    <property type="entry name" value="POLIIIAc"/>
    <property type="match status" value="1"/>
</dbReference>
<dbReference type="PANTHER" id="PTHR36928">
    <property type="entry name" value="PHOSPHATASE YCDX-RELATED"/>
    <property type="match status" value="1"/>
</dbReference>
<dbReference type="InterPro" id="IPR047967">
    <property type="entry name" value="PolX_PHP"/>
</dbReference>
<evidence type="ECO:0000256" key="20">
    <source>
        <dbReference type="ARBA" id="ARBA00045548"/>
    </source>
</evidence>
<evidence type="ECO:0000256" key="13">
    <source>
        <dbReference type="ARBA" id="ARBA00022932"/>
    </source>
</evidence>
<name>A0A9X2I8M6_9BACI</name>
<dbReference type="Proteomes" id="UP001139150">
    <property type="component" value="Unassembled WGS sequence"/>
</dbReference>
<dbReference type="AlphaFoldDB" id="A0A9X2I8M6"/>
<dbReference type="InterPro" id="IPR010996">
    <property type="entry name" value="HHH_MUS81"/>
</dbReference>
<keyword evidence="9" id="KW-0548">Nucleotidyltransferase</keyword>
<comment type="subcellular location">
    <subcellularLocation>
        <location evidence="2">Cytoplasm</location>
    </subcellularLocation>
</comment>
<evidence type="ECO:0000256" key="1">
    <source>
        <dbReference type="ARBA" id="ARBA00001946"/>
    </source>
</evidence>
<evidence type="ECO:0000256" key="12">
    <source>
        <dbReference type="ARBA" id="ARBA00022843"/>
    </source>
</evidence>
<sequence>MKMNKKDIIGYLETIATYLEIKGDNPFKISAYRKAALALESDERTLDEIDNPASLTGIGKGTAEVITELKSTGECSLLKQLQEEVPSGLLPLLKLPGLGGKKIGKLYKELNVVCIDTLKQVCEEKKVQQLAGFGKKTEEKILLAIQEASTRPERLALPVVLPIAQTVERALEKMDGVLRFSRAGSLRRLSETVKDLDFIIATTEPEKVKASLLNLDGISKTVASGDTKVSVEITDEFPISIDFRLVLPEEFATTLHHFTGSKNHNVKMRQLAKQRGERISEYGVENLETGAIKTFATEEEFFEHFQLAFIPPEAREDQGEVEKAEILMSTPATYISDEHIRSDLHMHTTWSDGAHSIEDMVRSARAKGYEYIAITDHSKFLRVANGLTAERLKEQHAKIKKLNEEYDDFRILTGIEMDILPDGTLDYDDEILVDVDFVIAAIHSSFQQDRETIMNRLRTALENKHVDLIAHPTGRLLGKRDGYDVDVDMLIQLAKETNTALELNANPHRLDLSAYWLKKAEEAGVVLAINTDAHSKESLDLMSYGTSVARKAMLRPDSVINTWPLEKLQAFLNR</sequence>
<dbReference type="Gene3D" id="3.30.210.10">
    <property type="entry name" value="DNA polymerase, thumb domain"/>
    <property type="match status" value="1"/>
</dbReference>
<evidence type="ECO:0000256" key="18">
    <source>
        <dbReference type="ARBA" id="ARBA00044632"/>
    </source>
</evidence>
<dbReference type="NCBIfam" id="NF006375">
    <property type="entry name" value="PRK08609.1"/>
    <property type="match status" value="1"/>
</dbReference>
<dbReference type="InterPro" id="IPR027421">
    <property type="entry name" value="DNA_pol_lamdba_lyase_dom_sf"/>
</dbReference>
<dbReference type="PANTHER" id="PTHR36928:SF1">
    <property type="entry name" value="PHOSPHATASE YCDX-RELATED"/>
    <property type="match status" value="1"/>
</dbReference>
<dbReference type="RefSeq" id="WP_250098667.1">
    <property type="nucleotide sequence ID" value="NZ_JAKRYL010000041.1"/>
</dbReference>
<comment type="catalytic activity">
    <reaction evidence="18">
        <text>2'-deoxyribonucleotide-(2'-deoxyribose 5'-phosphate)-2'-deoxyribonucleotide-DNA = a 3'-end 2'-deoxyribonucleotide-(2,3-dehydro-2,3-deoxyribose 5'-phosphate)-DNA + a 5'-end 5'-phospho-2'-deoxyribonucleoside-DNA + H(+)</text>
        <dbReference type="Rhea" id="RHEA:66592"/>
        <dbReference type="Rhea" id="RHEA-COMP:13180"/>
        <dbReference type="Rhea" id="RHEA-COMP:16897"/>
        <dbReference type="Rhea" id="RHEA-COMP:17067"/>
        <dbReference type="ChEBI" id="CHEBI:15378"/>
        <dbReference type="ChEBI" id="CHEBI:136412"/>
        <dbReference type="ChEBI" id="CHEBI:157695"/>
        <dbReference type="ChEBI" id="CHEBI:167181"/>
        <dbReference type="EC" id="4.2.99.18"/>
    </reaction>
</comment>
<keyword evidence="25" id="KW-0269">Exonuclease</keyword>
<dbReference type="Pfam" id="PF14791">
    <property type="entry name" value="DNA_pol_B_thumb"/>
    <property type="match status" value="1"/>
</dbReference>
<evidence type="ECO:0000256" key="16">
    <source>
        <dbReference type="ARBA" id="ARBA00035717"/>
    </source>
</evidence>
<dbReference type="GO" id="GO:0140078">
    <property type="term" value="F:class I DNA-(apurinic or apyrimidinic site) endonuclease activity"/>
    <property type="evidence" value="ECO:0007669"/>
    <property type="project" value="UniProtKB-EC"/>
</dbReference>
<dbReference type="Pfam" id="PF02811">
    <property type="entry name" value="PHP"/>
    <property type="match status" value="1"/>
</dbReference>
<feature type="domain" description="Helix-hairpin-helix DNA-binding motif class 1" evidence="22">
    <location>
        <begin position="90"/>
        <end position="109"/>
    </location>
</feature>
<keyword evidence="15" id="KW-0234">DNA repair</keyword>
<dbReference type="CDD" id="cd00141">
    <property type="entry name" value="NT_POLXc"/>
    <property type="match status" value="1"/>
</dbReference>
<comment type="catalytic activity">
    <reaction evidence="21">
        <text>DNA(n) + a 2'-deoxyribonucleoside 5'-triphosphate = DNA(n+1) + diphosphate</text>
        <dbReference type="Rhea" id="RHEA:22508"/>
        <dbReference type="Rhea" id="RHEA-COMP:17339"/>
        <dbReference type="Rhea" id="RHEA-COMP:17340"/>
        <dbReference type="ChEBI" id="CHEBI:33019"/>
        <dbReference type="ChEBI" id="CHEBI:61560"/>
        <dbReference type="ChEBI" id="CHEBI:173112"/>
        <dbReference type="EC" id="2.7.7.7"/>
    </reaction>
</comment>
<comment type="function">
    <text evidence="20">Repair polymerase that plays a key role in base-excision repair. During this process, the damaged base is excised by specific DNA glycosylases, the DNA backbone is nicked at the abasic site by an apurinic/apyrimidic (AP) endonuclease, and POLB removes 5'-deoxyribose-phosphate from the preincised AP site acting as a 5'-deoxyribose-phosphate lyase (5'-dRP lyase); through its DNA polymerase activity, it adds one nucleotide to the 3' end of the arising single-nucleotide gap. Conducts 'gap-filling' DNA synthesis in a stepwise distributive fashion rather than in a processive fashion as for other DNA polymerases. It is also able to cleave sugar-phosphate bonds 3' to an intact AP site, acting as an AP lyase.</text>
</comment>
<evidence type="ECO:0000256" key="3">
    <source>
        <dbReference type="ARBA" id="ARBA00012417"/>
    </source>
</evidence>
<accession>A0A9X2I8M6</accession>
<dbReference type="SMART" id="SM00483">
    <property type="entry name" value="POLXc"/>
    <property type="match status" value="1"/>
</dbReference>
<evidence type="ECO:0000256" key="8">
    <source>
        <dbReference type="ARBA" id="ARBA00022679"/>
    </source>
</evidence>
<dbReference type="Gene3D" id="3.30.460.10">
    <property type="entry name" value="Beta Polymerase, domain 2"/>
    <property type="match status" value="1"/>
</dbReference>
<comment type="catalytic activity">
    <reaction evidence="19">
        <text>a 5'-end 2'-deoxyribose-2'-deoxyribonucleotide-DNA = (2E,4S)-4-hydroxypenten-2-al-5-phosphate + a 5'-end 5'-phospho-2'-deoxyribonucleoside-DNA + H(+)</text>
        <dbReference type="Rhea" id="RHEA:76255"/>
        <dbReference type="Rhea" id="RHEA-COMP:13180"/>
        <dbReference type="Rhea" id="RHEA-COMP:18657"/>
        <dbReference type="ChEBI" id="CHEBI:15378"/>
        <dbReference type="ChEBI" id="CHEBI:136412"/>
        <dbReference type="ChEBI" id="CHEBI:195194"/>
        <dbReference type="ChEBI" id="CHEBI:195195"/>
    </reaction>
</comment>
<evidence type="ECO:0000256" key="9">
    <source>
        <dbReference type="ARBA" id="ARBA00022695"/>
    </source>
</evidence>
<dbReference type="InterPro" id="IPR043519">
    <property type="entry name" value="NT_sf"/>
</dbReference>
<dbReference type="InterPro" id="IPR016195">
    <property type="entry name" value="Pol/histidinol_Pase-like"/>
</dbReference>
<dbReference type="GO" id="GO:0005829">
    <property type="term" value="C:cytosol"/>
    <property type="evidence" value="ECO:0007669"/>
    <property type="project" value="TreeGrafter"/>
</dbReference>
<dbReference type="Pfam" id="PF14520">
    <property type="entry name" value="HHH_5"/>
    <property type="match status" value="1"/>
</dbReference>
<dbReference type="InterPro" id="IPR004013">
    <property type="entry name" value="PHP_dom"/>
</dbReference>
<dbReference type="Gene3D" id="1.10.150.110">
    <property type="entry name" value="DNA polymerase beta, N-terminal domain-like"/>
    <property type="match status" value="1"/>
</dbReference>
<evidence type="ECO:0000256" key="7">
    <source>
        <dbReference type="ARBA" id="ARBA00022634"/>
    </source>
</evidence>